<keyword evidence="1" id="KW-1133">Transmembrane helix</keyword>
<protein>
    <submittedName>
        <fullName evidence="3">Putative site-specific DNA endonuclease</fullName>
    </submittedName>
</protein>
<gene>
    <name evidence="3" type="primary">orf239</name>
</gene>
<keyword evidence="3" id="KW-0934">Plastid</keyword>
<keyword evidence="3" id="KW-0255">Endonuclease</keyword>
<reference evidence="3" key="1">
    <citation type="submission" date="2010-12" db="EMBL/GenBank/DDBJ databases">
        <authorList>
            <person name="Brouard J.-S."/>
            <person name="Otis C."/>
            <person name="Lemieux C."/>
            <person name="Turmel M."/>
        </authorList>
    </citation>
    <scope>NUCLEOTIDE SEQUENCE</scope>
</reference>
<evidence type="ECO:0000313" key="3">
    <source>
        <dbReference type="EMBL" id="AEH05418.1"/>
    </source>
</evidence>
<dbReference type="InterPro" id="IPR000305">
    <property type="entry name" value="GIY-YIG_endonuc"/>
</dbReference>
<keyword evidence="3" id="KW-0150">Chloroplast</keyword>
<proteinExistence type="predicted"/>
<keyword evidence="1" id="KW-0812">Transmembrane</keyword>
<evidence type="ECO:0000259" key="2">
    <source>
        <dbReference type="PROSITE" id="PS50164"/>
    </source>
</evidence>
<keyword evidence="3" id="KW-0540">Nuclease</keyword>
<sequence>MVKKLPLFRLTIPFFYISSFGFLVVNQIRTLLNGKSLRKVFLPQSLGQNSENFQLRLPPPNDGPEKQENKNLSKIMEKGLKSLDNPVLRGSFILVLTNEEMNFFDQIAKRAFMQVMSREIKPSSEELATIHLETDPGKVQNKRSGVYLIQNQLDKMCVVGQTTNLRKRFNQYATRSRKNATATDRINNRLSAAAREAFVKGFGFSQVFQRYVVFTWVDEKGKPINVTESFNLRNQMSYL</sequence>
<dbReference type="Gene3D" id="3.40.1440.10">
    <property type="entry name" value="GIY-YIG endonuclease"/>
    <property type="match status" value="1"/>
</dbReference>
<dbReference type="PROSITE" id="PS50164">
    <property type="entry name" value="GIY_YIG"/>
    <property type="match status" value="1"/>
</dbReference>
<accession>F8SYB5</accession>
<feature type="domain" description="GIY-YIG" evidence="2">
    <location>
        <begin position="142"/>
        <end position="226"/>
    </location>
</feature>
<keyword evidence="3" id="KW-0378">Hydrolase</keyword>
<dbReference type="InterPro" id="IPR035901">
    <property type="entry name" value="GIY-YIG_endonuc_sf"/>
</dbReference>
<dbReference type="GO" id="GO:0004519">
    <property type="term" value="F:endonuclease activity"/>
    <property type="evidence" value="ECO:0007669"/>
    <property type="project" value="UniProtKB-KW"/>
</dbReference>
<reference evidence="3" key="2">
    <citation type="journal article" date="2011" name="Genome Biol. Evol.">
        <title>The chloroplast genome of the green alga Schizomeris leibleinii (Chlorophyceae) provides evidence for bidirectional DNA replication from a single origin in the chaetophorales.</title>
        <authorList>
            <person name="Brouard J.S."/>
            <person name="Otis C."/>
            <person name="Lemieux C."/>
            <person name="Turmel M."/>
        </authorList>
    </citation>
    <scope>NUCLEOTIDE SEQUENCE</scope>
</reference>
<keyword evidence="1" id="KW-0472">Membrane</keyword>
<dbReference type="SUPFAM" id="SSF82771">
    <property type="entry name" value="GIY-YIG endonuclease"/>
    <property type="match status" value="1"/>
</dbReference>
<dbReference type="Pfam" id="PF01541">
    <property type="entry name" value="GIY-YIG"/>
    <property type="match status" value="1"/>
</dbReference>
<dbReference type="GeneID" id="10751790"/>
<dbReference type="EMBL" id="HQ700713">
    <property type="protein sequence ID" value="AEH05418.1"/>
    <property type="molecule type" value="Genomic_DNA"/>
</dbReference>
<name>F8SYB5_9CHLO</name>
<dbReference type="AlphaFoldDB" id="F8SYB5"/>
<evidence type="ECO:0000256" key="1">
    <source>
        <dbReference type="SAM" id="Phobius"/>
    </source>
</evidence>
<feature type="transmembrane region" description="Helical" evidence="1">
    <location>
        <begin position="12"/>
        <end position="32"/>
    </location>
</feature>
<geneLocation type="chloroplast" evidence="3"/>
<dbReference type="RefSeq" id="YP_004581326.1">
    <property type="nucleotide sequence ID" value="NC_015645.1"/>
</dbReference>
<organism evidence="3">
    <name type="scientific">Schizomeris leibleinii</name>
    <dbReference type="NCBI Taxonomy" id="104533"/>
    <lineage>
        <taxon>Eukaryota</taxon>
        <taxon>Viridiplantae</taxon>
        <taxon>Chlorophyta</taxon>
        <taxon>core chlorophytes</taxon>
        <taxon>Chlorophyceae</taxon>
        <taxon>OCC clade</taxon>
        <taxon>Chaetophorales</taxon>
        <taxon>Schizomeridaceae</taxon>
        <taxon>Schizomeris</taxon>
    </lineage>
</organism>